<feature type="domain" description="RNase H type-1" evidence="1">
    <location>
        <begin position="3"/>
        <end position="162"/>
    </location>
</feature>
<evidence type="ECO:0000313" key="3">
    <source>
        <dbReference type="Proteomes" id="UP000182101"/>
    </source>
</evidence>
<organism evidence="2 3">
    <name type="scientific">Alteromonas mediterranea</name>
    <dbReference type="NCBI Taxonomy" id="314275"/>
    <lineage>
        <taxon>Bacteria</taxon>
        <taxon>Pseudomonadati</taxon>
        <taxon>Pseudomonadota</taxon>
        <taxon>Gammaproteobacteria</taxon>
        <taxon>Alteromonadales</taxon>
        <taxon>Alteromonadaceae</taxon>
        <taxon>Alteromonas/Salinimonas group</taxon>
        <taxon>Alteromonas</taxon>
    </lineage>
</organism>
<evidence type="ECO:0000259" key="1">
    <source>
        <dbReference type="PROSITE" id="PS50879"/>
    </source>
</evidence>
<dbReference type="InterPro" id="IPR012337">
    <property type="entry name" value="RNaseH-like_sf"/>
</dbReference>
<dbReference type="InterPro" id="IPR036397">
    <property type="entry name" value="RNaseH_sf"/>
</dbReference>
<dbReference type="GO" id="GO:0003676">
    <property type="term" value="F:nucleic acid binding"/>
    <property type="evidence" value="ECO:0007669"/>
    <property type="project" value="InterPro"/>
</dbReference>
<geneLocation type="plasmid" evidence="3">
    <name>pamcp48-600</name>
</geneLocation>
<protein>
    <recommendedName>
        <fullName evidence="1">RNase H type-1 domain-containing protein</fullName>
    </recommendedName>
</protein>
<evidence type="ECO:0000313" key="2">
    <source>
        <dbReference type="EMBL" id="APD92107.1"/>
    </source>
</evidence>
<dbReference type="InterPro" id="IPR002156">
    <property type="entry name" value="RNaseH_domain"/>
</dbReference>
<dbReference type="AlphaFoldDB" id="A0AAC9JHH2"/>
<accession>A0AAC9JHH2</accession>
<reference evidence="2 3" key="1">
    <citation type="submission" date="2016-11" db="EMBL/GenBank/DDBJ databases">
        <title>Networking in microbes: conjugative elements and plasmids in the genus Alteromonas.</title>
        <authorList>
            <person name="Lopez-Perez M."/>
            <person name="Ramon-Marco N."/>
            <person name="Rodriguez-Valera F."/>
        </authorList>
    </citation>
    <scope>NUCLEOTIDE SEQUENCE [LARGE SCALE GENOMIC DNA]</scope>
    <source>
        <strain evidence="2 3">CP48</strain>
        <plasmid evidence="3">pamcp48-600</plasmid>
    </source>
</reference>
<name>A0AAC9JHH2_9ALTE</name>
<dbReference type="Proteomes" id="UP000182101">
    <property type="component" value="Plasmid pAMCP48-600"/>
</dbReference>
<sequence>MNKQGDIVIVCDGAYRDEMLIGGIAGHITLVTEGAPLVSKSFSLPVIGYKDCNQVEMKAIEMSLKTASDLAIESNVEIKSVTVNTDSDNARAAIKNYEKGLTNPKYFGLAKRIRTAGESLVDNGDFTNIKFNYVKAHVSYTRATPIERLHNEVDELAVNAKDALFFSFTRPNLEEKTIGVALPARPREVDGRNFSALGKSLAEQGYSVRVVFDGAVRKDKEHPFLKGFANALPDPEKELNQRLYDATDYRPVNVIRASREPLAGIAGVLFSMEQRRRLDITAKKVNATSIIASQAGEAAGLWYGENSLTSKLDNGQFPKSSQMLLDLTEGPINADNPRNLSSWCEVIGDLRARGRPPIHVGLEQAVAALPGVEIKVEIGEDPVAALMEKIEGFVNSGFDALSKDEMSNGIQQLCAEAGLHAPLISLQHVVKAKTPEQVAKRGMEMSARLYQYQVVDKMDAKPHEETIEEPTHRRFARR</sequence>
<keyword evidence="2" id="KW-0614">Plasmid</keyword>
<gene>
    <name evidence="2" type="ORF">BM524_19495</name>
</gene>
<dbReference type="PROSITE" id="PS50879">
    <property type="entry name" value="RNASE_H_1"/>
    <property type="match status" value="1"/>
</dbReference>
<dbReference type="SUPFAM" id="SSF53098">
    <property type="entry name" value="Ribonuclease H-like"/>
    <property type="match status" value="1"/>
</dbReference>
<dbReference type="Gene3D" id="3.30.420.10">
    <property type="entry name" value="Ribonuclease H-like superfamily/Ribonuclease H"/>
    <property type="match status" value="1"/>
</dbReference>
<dbReference type="RefSeq" id="WP_071960717.1">
    <property type="nucleotide sequence ID" value="NZ_CP018025.1"/>
</dbReference>
<dbReference type="EMBL" id="CP018025">
    <property type="protein sequence ID" value="APD92107.1"/>
    <property type="molecule type" value="Genomic_DNA"/>
</dbReference>
<proteinExistence type="predicted"/>
<dbReference type="Pfam" id="PF00075">
    <property type="entry name" value="RNase_H"/>
    <property type="match status" value="1"/>
</dbReference>
<dbReference type="GO" id="GO:0004523">
    <property type="term" value="F:RNA-DNA hybrid ribonuclease activity"/>
    <property type="evidence" value="ECO:0007669"/>
    <property type="project" value="InterPro"/>
</dbReference>